<sequence>MTANAAIFATQSCEICPIRYRAVCARCERDELAELESVKIYRRYAAGQTVSWAGDRMDMVASVVSGVASLTQQMEDGRTQMVGLLLPSDFLGRPGREVAAYTVTAASELLLCCFRRKPFEELLRSNPRIAGRLLEMTLDELDAARDWLLLLGRKSAREKIASLLTILARREAALNLRQPEGRIAVDLPLTREAMADYLGLTLETVSRQMSALKRDGVIELDGKRRVVIPLFGRLVSESGDDADGGPLS</sequence>
<dbReference type="STRING" id="376733.SAMN04487972_101285"/>
<dbReference type="PROSITE" id="PS00042">
    <property type="entry name" value="HTH_CRP_1"/>
    <property type="match status" value="1"/>
</dbReference>
<dbReference type="CDD" id="cd00092">
    <property type="entry name" value="HTH_CRP"/>
    <property type="match status" value="1"/>
</dbReference>
<evidence type="ECO:0000256" key="1">
    <source>
        <dbReference type="ARBA" id="ARBA00023015"/>
    </source>
</evidence>
<dbReference type="GO" id="GO:0003677">
    <property type="term" value="F:DNA binding"/>
    <property type="evidence" value="ECO:0007669"/>
    <property type="project" value="UniProtKB-KW"/>
</dbReference>
<dbReference type="PANTHER" id="PTHR24567:SF75">
    <property type="entry name" value="FUMARATE AND NITRATE REDUCTION REGULATORY PROTEIN"/>
    <property type="match status" value="1"/>
</dbReference>
<dbReference type="SUPFAM" id="SSF51206">
    <property type="entry name" value="cAMP-binding domain-like"/>
    <property type="match status" value="1"/>
</dbReference>
<name>A0A099F413_9RHOB</name>
<dbReference type="RefSeq" id="WP_036740212.1">
    <property type="nucleotide sequence ID" value="NZ_FOJO01000001.1"/>
</dbReference>
<dbReference type="EMBL" id="JRKN01000008">
    <property type="protein sequence ID" value="KGJ04956.1"/>
    <property type="molecule type" value="Genomic_DNA"/>
</dbReference>
<feature type="domain" description="Cyclic nucleotide-binding" evidence="4">
    <location>
        <begin position="23"/>
        <end position="140"/>
    </location>
</feature>
<dbReference type="Pfam" id="PF00027">
    <property type="entry name" value="cNMP_binding"/>
    <property type="match status" value="1"/>
</dbReference>
<evidence type="ECO:0000313" key="9">
    <source>
        <dbReference type="Proteomes" id="UP000182312"/>
    </source>
</evidence>
<feature type="domain" description="HTH crp-type" evidence="5">
    <location>
        <begin position="154"/>
        <end position="231"/>
    </location>
</feature>
<dbReference type="InterPro" id="IPR050397">
    <property type="entry name" value="Env_Response_Regulators"/>
</dbReference>
<evidence type="ECO:0000256" key="3">
    <source>
        <dbReference type="ARBA" id="ARBA00023163"/>
    </source>
</evidence>
<dbReference type="PROSITE" id="PS50042">
    <property type="entry name" value="CNMP_BINDING_3"/>
    <property type="match status" value="1"/>
</dbReference>
<dbReference type="Pfam" id="PF13545">
    <property type="entry name" value="HTH_Crp_2"/>
    <property type="match status" value="1"/>
</dbReference>
<dbReference type="Proteomes" id="UP000029846">
    <property type="component" value="Unassembled WGS sequence"/>
</dbReference>
<reference evidence="6 8" key="1">
    <citation type="submission" date="2014-09" db="EMBL/GenBank/DDBJ databases">
        <authorList>
            <person name="McGinnis J.M."/>
            <person name="Wolfgang W.J."/>
        </authorList>
    </citation>
    <scope>NUCLEOTIDE SEQUENCE [LARGE SCALE GENOMIC DNA]</scope>
    <source>
        <strain evidence="6 8">JCM 14014</strain>
    </source>
</reference>
<evidence type="ECO:0000313" key="8">
    <source>
        <dbReference type="Proteomes" id="UP000029846"/>
    </source>
</evidence>
<reference evidence="6 8" key="2">
    <citation type="submission" date="2014-10" db="EMBL/GenBank/DDBJ databases">
        <title>Paracoccus sanguinis sp. nov., isolated from clinical specimens of New York State patients.</title>
        <authorList>
            <person name="Mingle L.A."/>
            <person name="Cole J.A."/>
            <person name="Lapierre P."/>
            <person name="Musser K.A."/>
        </authorList>
    </citation>
    <scope>NUCLEOTIDE SEQUENCE [LARGE SCALE GENOMIC DNA]</scope>
    <source>
        <strain evidence="6 8">JCM 14014</strain>
    </source>
</reference>
<dbReference type="EMBL" id="FOJO01000001">
    <property type="protein sequence ID" value="SFA39357.1"/>
    <property type="molecule type" value="Genomic_DNA"/>
</dbReference>
<keyword evidence="2" id="KW-0238">DNA-binding</keyword>
<dbReference type="PANTHER" id="PTHR24567">
    <property type="entry name" value="CRP FAMILY TRANSCRIPTIONAL REGULATORY PROTEIN"/>
    <property type="match status" value="1"/>
</dbReference>
<dbReference type="InterPro" id="IPR000595">
    <property type="entry name" value="cNMP-bd_dom"/>
</dbReference>
<evidence type="ECO:0000256" key="2">
    <source>
        <dbReference type="ARBA" id="ARBA00023125"/>
    </source>
</evidence>
<dbReference type="InterPro" id="IPR012318">
    <property type="entry name" value="HTH_CRP"/>
</dbReference>
<evidence type="ECO:0000259" key="5">
    <source>
        <dbReference type="PROSITE" id="PS51063"/>
    </source>
</evidence>
<keyword evidence="8" id="KW-1185">Reference proteome</keyword>
<accession>A0A099F413</accession>
<dbReference type="OrthoDB" id="667966at2"/>
<dbReference type="Proteomes" id="UP000182312">
    <property type="component" value="Unassembled WGS sequence"/>
</dbReference>
<dbReference type="SUPFAM" id="SSF46785">
    <property type="entry name" value="Winged helix' DNA-binding domain"/>
    <property type="match status" value="1"/>
</dbReference>
<dbReference type="SMART" id="SM00419">
    <property type="entry name" value="HTH_CRP"/>
    <property type="match status" value="1"/>
</dbReference>
<dbReference type="PROSITE" id="PS51063">
    <property type="entry name" value="HTH_CRP_2"/>
    <property type="match status" value="1"/>
</dbReference>
<organism evidence="6 8">
    <name type="scientific">Paracoccus halophilus</name>
    <dbReference type="NCBI Taxonomy" id="376733"/>
    <lineage>
        <taxon>Bacteria</taxon>
        <taxon>Pseudomonadati</taxon>
        <taxon>Pseudomonadota</taxon>
        <taxon>Alphaproteobacteria</taxon>
        <taxon>Rhodobacterales</taxon>
        <taxon>Paracoccaceae</taxon>
        <taxon>Paracoccus</taxon>
    </lineage>
</organism>
<dbReference type="GO" id="GO:0003700">
    <property type="term" value="F:DNA-binding transcription factor activity"/>
    <property type="evidence" value="ECO:0007669"/>
    <property type="project" value="InterPro"/>
</dbReference>
<dbReference type="NCBIfam" id="NF045989">
    <property type="entry name" value="TransRegFnrLRhodb"/>
    <property type="match status" value="1"/>
</dbReference>
<dbReference type="AlphaFoldDB" id="A0A099F413"/>
<dbReference type="Gene3D" id="1.10.10.10">
    <property type="entry name" value="Winged helix-like DNA-binding domain superfamily/Winged helix DNA-binding domain"/>
    <property type="match status" value="1"/>
</dbReference>
<dbReference type="PRINTS" id="PR00034">
    <property type="entry name" value="HTHCRP"/>
</dbReference>
<keyword evidence="1" id="KW-0805">Transcription regulation</keyword>
<dbReference type="InterPro" id="IPR018490">
    <property type="entry name" value="cNMP-bd_dom_sf"/>
</dbReference>
<protein>
    <submittedName>
        <fullName evidence="6 7">Transcriptional regulator</fullName>
    </submittedName>
</protein>
<keyword evidence="3" id="KW-0804">Transcription</keyword>
<dbReference type="InterPro" id="IPR036388">
    <property type="entry name" value="WH-like_DNA-bd_sf"/>
</dbReference>
<proteinExistence type="predicted"/>
<dbReference type="GO" id="GO:0005829">
    <property type="term" value="C:cytosol"/>
    <property type="evidence" value="ECO:0007669"/>
    <property type="project" value="TreeGrafter"/>
</dbReference>
<dbReference type="InterPro" id="IPR018335">
    <property type="entry name" value="Tscrpt_reg_HTH_Crp-type_CS"/>
</dbReference>
<dbReference type="InterPro" id="IPR036390">
    <property type="entry name" value="WH_DNA-bd_sf"/>
</dbReference>
<evidence type="ECO:0000313" key="7">
    <source>
        <dbReference type="EMBL" id="SFA39357.1"/>
    </source>
</evidence>
<dbReference type="Gene3D" id="2.60.120.10">
    <property type="entry name" value="Jelly Rolls"/>
    <property type="match status" value="1"/>
</dbReference>
<dbReference type="eggNOG" id="COG0664">
    <property type="taxonomic scope" value="Bacteria"/>
</dbReference>
<dbReference type="CDD" id="cd00038">
    <property type="entry name" value="CAP_ED"/>
    <property type="match status" value="1"/>
</dbReference>
<gene>
    <name evidence="6" type="ORF">IT41_07985</name>
    <name evidence="7" type="ORF">SAMN04487972_101285</name>
</gene>
<dbReference type="InterPro" id="IPR014710">
    <property type="entry name" value="RmlC-like_jellyroll"/>
</dbReference>
<evidence type="ECO:0000313" key="6">
    <source>
        <dbReference type="EMBL" id="KGJ04956.1"/>
    </source>
</evidence>
<reference evidence="7 9" key="3">
    <citation type="submission" date="2016-10" db="EMBL/GenBank/DDBJ databases">
        <authorList>
            <person name="de Groot N.N."/>
        </authorList>
    </citation>
    <scope>NUCLEOTIDE SEQUENCE [LARGE SCALE GENOMIC DNA]</scope>
    <source>
        <strain evidence="7 9">CGMCC 1.6117</strain>
    </source>
</reference>
<dbReference type="SMART" id="SM00100">
    <property type="entry name" value="cNMP"/>
    <property type="match status" value="1"/>
</dbReference>
<evidence type="ECO:0000259" key="4">
    <source>
        <dbReference type="PROSITE" id="PS50042"/>
    </source>
</evidence>